<organism evidence="1 2">
    <name type="scientific">Deinococcus psychrotolerans</name>
    <dbReference type="NCBI Taxonomy" id="2489213"/>
    <lineage>
        <taxon>Bacteria</taxon>
        <taxon>Thermotogati</taxon>
        <taxon>Deinococcota</taxon>
        <taxon>Deinococci</taxon>
        <taxon>Deinococcales</taxon>
        <taxon>Deinococcaceae</taxon>
        <taxon>Deinococcus</taxon>
    </lineage>
</organism>
<dbReference type="EMBL" id="CP034184">
    <property type="protein sequence ID" value="AZI43983.1"/>
    <property type="molecule type" value="Genomic_DNA"/>
</dbReference>
<dbReference type="KEGG" id="dph:EHF33_13725"/>
<proteinExistence type="predicted"/>
<evidence type="ECO:0000313" key="2">
    <source>
        <dbReference type="Proteomes" id="UP000276417"/>
    </source>
</evidence>
<dbReference type="OrthoDB" id="3078629at2"/>
<accession>A0A3G8YG99</accession>
<dbReference type="RefSeq" id="WP_124873212.1">
    <property type="nucleotide sequence ID" value="NZ_CP034184.1"/>
</dbReference>
<dbReference type="AlphaFoldDB" id="A0A3G8YG99"/>
<evidence type="ECO:0000313" key="1">
    <source>
        <dbReference type="EMBL" id="AZI43983.1"/>
    </source>
</evidence>
<keyword evidence="2" id="KW-1185">Reference proteome</keyword>
<gene>
    <name evidence="1" type="ORF">EHF33_13725</name>
</gene>
<name>A0A3G8YG99_9DEIO</name>
<protein>
    <submittedName>
        <fullName evidence="1">Uncharacterized protein</fullName>
    </submittedName>
</protein>
<dbReference type="Proteomes" id="UP000276417">
    <property type="component" value="Chromosome 2"/>
</dbReference>
<reference evidence="1 2" key="1">
    <citation type="submission" date="2018-11" db="EMBL/GenBank/DDBJ databases">
        <title>Deinococcus shelandsis sp. nov., isolated from South Shetland Islands soil of Antarctica.</title>
        <authorList>
            <person name="Tian J."/>
        </authorList>
    </citation>
    <scope>NUCLEOTIDE SEQUENCE [LARGE SCALE GENOMIC DNA]</scope>
    <source>
        <strain evidence="1 2">S14-83T</strain>
    </source>
</reference>
<sequence>MSTTTKSVITLRPAPHRKAMCEREMPYDVLLHGQVFGELYFNLRGYRGYLPTADGKKLDIGEKTLSAYKRKVAVLNRAFKVGSAADASCSREGLIPC</sequence>